<dbReference type="Proteomes" id="UP000557307">
    <property type="component" value="Unassembled WGS sequence"/>
</dbReference>
<feature type="signal peptide" evidence="1">
    <location>
        <begin position="1"/>
        <end position="18"/>
    </location>
</feature>
<keyword evidence="4" id="KW-1185">Reference proteome</keyword>
<evidence type="ECO:0000256" key="1">
    <source>
        <dbReference type="SAM" id="SignalP"/>
    </source>
</evidence>
<comment type="caution">
    <text evidence="3">The sequence shown here is derived from an EMBL/GenBank/DDBJ whole genome shotgun (WGS) entry which is preliminary data.</text>
</comment>
<sequence>MKTLLAALFILLFTNCQAQPAEHSLLKELKEKVVDKTYPKIDAIVVKRGDTMIIEDYFNGFKKDTPHDMRSSFKSITSLLAGIAIDKKLMALDDNLGRFFPELKDEGKRKISVRNLLEMRSGLGCEEFYDIGPECEEEMVKTQDWVAYCLGVDRIREPGLNWSYNSNEPMLVGEIIARASGMSVMDFAKENLFQPLGIKDYKWTVSPKGQGMTAGSFYMKPLDMLKIMDLVRNKGRWKGTQIVSADWIEASTNGQIVIDFSFTRYSKIPNAQYESARYGFFWYKEQLNYKDISTEVLFASGNGGQYMMLLPEYNVTAVFTGSNYGNWRGKLPFEMLLKYILPALEKENNR</sequence>
<evidence type="ECO:0000313" key="3">
    <source>
        <dbReference type="EMBL" id="MBB5286166.1"/>
    </source>
</evidence>
<dbReference type="AlphaFoldDB" id="A0A840TPC9"/>
<dbReference type="EMBL" id="JACHGF010000008">
    <property type="protein sequence ID" value="MBB5286166.1"/>
    <property type="molecule type" value="Genomic_DNA"/>
</dbReference>
<accession>A0A840TPC9</accession>
<feature type="chain" id="PRO_5032847122" evidence="1">
    <location>
        <begin position="19"/>
        <end position="350"/>
    </location>
</feature>
<evidence type="ECO:0000259" key="2">
    <source>
        <dbReference type="Pfam" id="PF00144"/>
    </source>
</evidence>
<dbReference type="RefSeq" id="WP_184177010.1">
    <property type="nucleotide sequence ID" value="NZ_JACHGF010000008.1"/>
</dbReference>
<dbReference type="PANTHER" id="PTHR43283:SF7">
    <property type="entry name" value="BETA-LACTAMASE-RELATED DOMAIN-CONTAINING PROTEIN"/>
    <property type="match status" value="1"/>
</dbReference>
<keyword evidence="1" id="KW-0732">Signal</keyword>
<gene>
    <name evidence="3" type="ORF">HNQ92_004326</name>
</gene>
<name>A0A840TPC9_9BACT</name>
<dbReference type="InterPro" id="IPR012338">
    <property type="entry name" value="Beta-lactam/transpept-like"/>
</dbReference>
<dbReference type="Pfam" id="PF00144">
    <property type="entry name" value="Beta-lactamase"/>
    <property type="match status" value="1"/>
</dbReference>
<dbReference type="InterPro" id="IPR001466">
    <property type="entry name" value="Beta-lactam-related"/>
</dbReference>
<proteinExistence type="predicted"/>
<dbReference type="SUPFAM" id="SSF56601">
    <property type="entry name" value="beta-lactamase/transpeptidase-like"/>
    <property type="match status" value="1"/>
</dbReference>
<reference evidence="3 4" key="1">
    <citation type="submission" date="2020-08" db="EMBL/GenBank/DDBJ databases">
        <title>Genomic Encyclopedia of Type Strains, Phase IV (KMG-IV): sequencing the most valuable type-strain genomes for metagenomic binning, comparative biology and taxonomic classification.</title>
        <authorList>
            <person name="Goeker M."/>
        </authorList>
    </citation>
    <scope>NUCLEOTIDE SEQUENCE [LARGE SCALE GENOMIC DNA]</scope>
    <source>
        <strain evidence="3 4">DSM 105074</strain>
    </source>
</reference>
<feature type="domain" description="Beta-lactamase-related" evidence="2">
    <location>
        <begin position="44"/>
        <end position="319"/>
    </location>
</feature>
<evidence type="ECO:0000313" key="4">
    <source>
        <dbReference type="Proteomes" id="UP000557307"/>
    </source>
</evidence>
<dbReference type="Gene3D" id="3.40.710.10">
    <property type="entry name" value="DD-peptidase/beta-lactamase superfamily"/>
    <property type="match status" value="1"/>
</dbReference>
<organism evidence="3 4">
    <name type="scientific">Rhabdobacter roseus</name>
    <dbReference type="NCBI Taxonomy" id="1655419"/>
    <lineage>
        <taxon>Bacteria</taxon>
        <taxon>Pseudomonadati</taxon>
        <taxon>Bacteroidota</taxon>
        <taxon>Cytophagia</taxon>
        <taxon>Cytophagales</taxon>
        <taxon>Cytophagaceae</taxon>
        <taxon>Rhabdobacter</taxon>
    </lineage>
</organism>
<dbReference type="InterPro" id="IPR050789">
    <property type="entry name" value="Diverse_Enzym_Activities"/>
</dbReference>
<protein>
    <submittedName>
        <fullName evidence="3">CubicO group peptidase (Beta-lactamase class C family)</fullName>
    </submittedName>
</protein>
<dbReference type="PANTHER" id="PTHR43283">
    <property type="entry name" value="BETA-LACTAMASE-RELATED"/>
    <property type="match status" value="1"/>
</dbReference>